<gene>
    <name evidence="3" type="ORF">MM171B01500_0001</name>
</gene>
<dbReference type="AlphaFoldDB" id="A0A6M3M8T9"/>
<protein>
    <submittedName>
        <fullName evidence="3">Uncharacterized protein</fullName>
    </submittedName>
</protein>
<organism evidence="3">
    <name type="scientific">viral metagenome</name>
    <dbReference type="NCBI Taxonomy" id="1070528"/>
    <lineage>
        <taxon>unclassified sequences</taxon>
        <taxon>metagenomes</taxon>
        <taxon>organismal metagenomes</taxon>
    </lineage>
</organism>
<feature type="transmembrane region" description="Helical" evidence="2">
    <location>
        <begin position="12"/>
        <end position="32"/>
    </location>
</feature>
<reference evidence="3" key="1">
    <citation type="submission" date="2020-03" db="EMBL/GenBank/DDBJ databases">
        <title>The deep terrestrial virosphere.</title>
        <authorList>
            <person name="Holmfeldt K."/>
            <person name="Nilsson E."/>
            <person name="Simone D."/>
            <person name="Lopez-Fernandez M."/>
            <person name="Wu X."/>
            <person name="de Brujin I."/>
            <person name="Lundin D."/>
            <person name="Andersson A."/>
            <person name="Bertilsson S."/>
            <person name="Dopson M."/>
        </authorList>
    </citation>
    <scope>NUCLEOTIDE SEQUENCE</scope>
    <source>
        <strain evidence="3">MM171B01500</strain>
    </source>
</reference>
<keyword evidence="2" id="KW-0812">Transmembrane</keyword>
<feature type="coiled-coil region" evidence="1">
    <location>
        <begin position="59"/>
        <end position="109"/>
    </location>
</feature>
<keyword evidence="1" id="KW-0175">Coiled coil</keyword>
<evidence type="ECO:0000256" key="2">
    <source>
        <dbReference type="SAM" id="Phobius"/>
    </source>
</evidence>
<keyword evidence="2" id="KW-0472">Membrane</keyword>
<evidence type="ECO:0000313" key="3">
    <source>
        <dbReference type="EMBL" id="QJB02083.1"/>
    </source>
</evidence>
<proteinExistence type="predicted"/>
<dbReference type="EMBL" id="MT143757">
    <property type="protein sequence ID" value="QJB02083.1"/>
    <property type="molecule type" value="Genomic_DNA"/>
</dbReference>
<keyword evidence="2" id="KW-1133">Transmembrane helix</keyword>
<name>A0A6M3M8T9_9ZZZZ</name>
<accession>A0A6M3M8T9</accession>
<sequence>MFTIIKNCYKSVLTIVGIITIMTALVAFYTNFATSAEVKQLREDTKQDIAMMRTEFKKSMELDRNITRLNNTNENLLRTRLLLMTRPNDKDLLEDYNLLKKQKEELQKAIDKR</sequence>
<evidence type="ECO:0000256" key="1">
    <source>
        <dbReference type="SAM" id="Coils"/>
    </source>
</evidence>